<gene>
    <name evidence="6" type="ORF">QBC33DRAFT_256607</name>
</gene>
<dbReference type="Proteomes" id="UP001244011">
    <property type="component" value="Unassembled WGS sequence"/>
</dbReference>
<sequence length="433" mass="46136">MEERDGSSPPTQAGPTLPMDMASDNDAIDTEYYPEGGTKAWLVVLGAWCAMIPCMGLLNTLAVLQAWVSQNELSHLPESTTGWIFSTYAFFLYFCGAQTGPIFDAHDVKLLVIPGSIGIVASIMCLSLSKEFYQFLLSFGVLGGMSASLIFNPSISSIGHWFLKRRALATGIACTAGGLGGVAFPLIILHLAPRIGFPWAIRVIGFISAAFGLMACCLLRKRLPPNKKAGASIDLTALVRDRRFAATTVAVFLIEFAVFIPYSYISSYAIRAGVDPQKAYRLNALLNVGAIPGRALPGYVADRFGHFNVMCGTALVCTAFILALWLTSAANEAMITSFTVLYGFWSGAAISLTPVCVGQVCKTEDYGKRSGTAFFVCSFGALVGIPIAGAILQANDGDYQGLIIFCGCFYFAAVVAFAVARGIAGGWGLRVIC</sequence>
<dbReference type="InterPro" id="IPR036259">
    <property type="entry name" value="MFS_trans_sf"/>
</dbReference>
<dbReference type="SUPFAM" id="SSF103473">
    <property type="entry name" value="MFS general substrate transporter"/>
    <property type="match status" value="1"/>
</dbReference>
<evidence type="ECO:0000256" key="4">
    <source>
        <dbReference type="SAM" id="Phobius"/>
    </source>
</evidence>
<dbReference type="GeneID" id="85306254"/>
<evidence type="ECO:0000313" key="6">
    <source>
        <dbReference type="EMBL" id="KAK1762734.1"/>
    </source>
</evidence>
<reference evidence="6" key="1">
    <citation type="submission" date="2023-06" db="EMBL/GenBank/DDBJ databases">
        <title>Genome-scale phylogeny and comparative genomics of the fungal order Sordariales.</title>
        <authorList>
            <consortium name="Lawrence Berkeley National Laboratory"/>
            <person name="Hensen N."/>
            <person name="Bonometti L."/>
            <person name="Westerberg I."/>
            <person name="Brannstrom I.O."/>
            <person name="Guillou S."/>
            <person name="Cros-Aarteil S."/>
            <person name="Calhoun S."/>
            <person name="Haridas S."/>
            <person name="Kuo A."/>
            <person name="Mondo S."/>
            <person name="Pangilinan J."/>
            <person name="Riley R."/>
            <person name="Labutti K."/>
            <person name="Andreopoulos B."/>
            <person name="Lipzen A."/>
            <person name="Chen C."/>
            <person name="Yanf M."/>
            <person name="Daum C."/>
            <person name="Ng V."/>
            <person name="Clum A."/>
            <person name="Steindorff A."/>
            <person name="Ohm R."/>
            <person name="Martin F."/>
            <person name="Silar P."/>
            <person name="Natvig D."/>
            <person name="Lalanne C."/>
            <person name="Gautier V."/>
            <person name="Ament-Velasquez S.L."/>
            <person name="Kruys A."/>
            <person name="Hutchinson M.I."/>
            <person name="Powell A.J."/>
            <person name="Barry K."/>
            <person name="Miller A.N."/>
            <person name="Grigoriev I.V."/>
            <person name="Debuchy R."/>
            <person name="Gladieux P."/>
            <person name="Thoren M.H."/>
            <person name="Johannesson H."/>
        </authorList>
    </citation>
    <scope>NUCLEOTIDE SEQUENCE</scope>
    <source>
        <strain evidence="6">8032-3</strain>
    </source>
</reference>
<dbReference type="Gene3D" id="1.20.1250.20">
    <property type="entry name" value="MFS general substrate transporter like domains"/>
    <property type="match status" value="1"/>
</dbReference>
<comment type="similarity">
    <text evidence="2">Belongs to the major facilitator superfamily. Monocarboxylate porter (TC 2.A.1.13) family.</text>
</comment>
<dbReference type="GO" id="GO:0022857">
    <property type="term" value="F:transmembrane transporter activity"/>
    <property type="evidence" value="ECO:0007669"/>
    <property type="project" value="InterPro"/>
</dbReference>
<keyword evidence="7" id="KW-1185">Reference proteome</keyword>
<feature type="transmembrane region" description="Helical" evidence="4">
    <location>
        <begin position="199"/>
        <end position="219"/>
    </location>
</feature>
<dbReference type="AlphaFoldDB" id="A0AAJ0FHZ4"/>
<evidence type="ECO:0000256" key="3">
    <source>
        <dbReference type="SAM" id="MobiDB-lite"/>
    </source>
</evidence>
<dbReference type="InterPro" id="IPR050327">
    <property type="entry name" value="Proton-linked_MCT"/>
</dbReference>
<evidence type="ECO:0000259" key="5">
    <source>
        <dbReference type="PROSITE" id="PS50850"/>
    </source>
</evidence>
<feature type="transmembrane region" description="Helical" evidence="4">
    <location>
        <begin position="110"/>
        <end position="129"/>
    </location>
</feature>
<evidence type="ECO:0000256" key="2">
    <source>
        <dbReference type="ARBA" id="ARBA00006727"/>
    </source>
</evidence>
<keyword evidence="4" id="KW-1133">Transmembrane helix</keyword>
<dbReference type="InterPro" id="IPR011701">
    <property type="entry name" value="MFS"/>
</dbReference>
<proteinExistence type="inferred from homology"/>
<organism evidence="6 7">
    <name type="scientific">Phialemonium atrogriseum</name>
    <dbReference type="NCBI Taxonomy" id="1093897"/>
    <lineage>
        <taxon>Eukaryota</taxon>
        <taxon>Fungi</taxon>
        <taxon>Dikarya</taxon>
        <taxon>Ascomycota</taxon>
        <taxon>Pezizomycotina</taxon>
        <taxon>Sordariomycetes</taxon>
        <taxon>Sordariomycetidae</taxon>
        <taxon>Cephalothecales</taxon>
        <taxon>Cephalothecaceae</taxon>
        <taxon>Phialemonium</taxon>
    </lineage>
</organism>
<evidence type="ECO:0000256" key="1">
    <source>
        <dbReference type="ARBA" id="ARBA00004141"/>
    </source>
</evidence>
<keyword evidence="4" id="KW-0472">Membrane</keyword>
<feature type="transmembrane region" description="Helical" evidence="4">
    <location>
        <begin position="373"/>
        <end position="393"/>
    </location>
</feature>
<feature type="transmembrane region" description="Helical" evidence="4">
    <location>
        <begin position="167"/>
        <end position="193"/>
    </location>
</feature>
<protein>
    <submittedName>
        <fullName evidence="6">Oxalate formate antiporter</fullName>
    </submittedName>
</protein>
<dbReference type="RefSeq" id="XP_060278947.1">
    <property type="nucleotide sequence ID" value="XM_060423067.1"/>
</dbReference>
<feature type="transmembrane region" description="Helical" evidence="4">
    <location>
        <begin position="399"/>
        <end position="420"/>
    </location>
</feature>
<dbReference type="EMBL" id="MU839034">
    <property type="protein sequence ID" value="KAK1762734.1"/>
    <property type="molecule type" value="Genomic_DNA"/>
</dbReference>
<dbReference type="GO" id="GO:0016020">
    <property type="term" value="C:membrane"/>
    <property type="evidence" value="ECO:0007669"/>
    <property type="project" value="UniProtKB-SubCell"/>
</dbReference>
<feature type="region of interest" description="Disordered" evidence="3">
    <location>
        <begin position="1"/>
        <end position="21"/>
    </location>
</feature>
<evidence type="ECO:0000313" key="7">
    <source>
        <dbReference type="Proteomes" id="UP001244011"/>
    </source>
</evidence>
<feature type="transmembrane region" description="Helical" evidence="4">
    <location>
        <begin position="244"/>
        <end position="264"/>
    </location>
</feature>
<feature type="domain" description="Major facilitator superfamily (MFS) profile" evidence="5">
    <location>
        <begin position="42"/>
        <end position="424"/>
    </location>
</feature>
<feature type="transmembrane region" description="Helical" evidence="4">
    <location>
        <begin position="340"/>
        <end position="361"/>
    </location>
</feature>
<keyword evidence="4" id="KW-0812">Transmembrane</keyword>
<comment type="caution">
    <text evidence="6">The sequence shown here is derived from an EMBL/GenBank/DDBJ whole genome shotgun (WGS) entry which is preliminary data.</text>
</comment>
<comment type="subcellular location">
    <subcellularLocation>
        <location evidence="1">Membrane</location>
        <topology evidence="1">Multi-pass membrane protein</topology>
    </subcellularLocation>
</comment>
<dbReference type="PANTHER" id="PTHR11360:SF240">
    <property type="entry name" value="MONOCARBOXYLATE TRANSPORTER (EUROFUNG)-RELATED"/>
    <property type="match status" value="1"/>
</dbReference>
<feature type="transmembrane region" description="Helical" evidence="4">
    <location>
        <begin position="40"/>
        <end position="63"/>
    </location>
</feature>
<dbReference type="PROSITE" id="PS50850">
    <property type="entry name" value="MFS"/>
    <property type="match status" value="1"/>
</dbReference>
<accession>A0AAJ0FHZ4</accession>
<dbReference type="PANTHER" id="PTHR11360">
    <property type="entry name" value="MONOCARBOXYLATE TRANSPORTER"/>
    <property type="match status" value="1"/>
</dbReference>
<feature type="transmembrane region" description="Helical" evidence="4">
    <location>
        <begin position="307"/>
        <end position="328"/>
    </location>
</feature>
<feature type="transmembrane region" description="Helical" evidence="4">
    <location>
        <begin position="83"/>
        <end position="103"/>
    </location>
</feature>
<name>A0AAJ0FHZ4_9PEZI</name>
<feature type="transmembrane region" description="Helical" evidence="4">
    <location>
        <begin position="135"/>
        <end position="155"/>
    </location>
</feature>
<dbReference type="Pfam" id="PF07690">
    <property type="entry name" value="MFS_1"/>
    <property type="match status" value="1"/>
</dbReference>
<dbReference type="InterPro" id="IPR020846">
    <property type="entry name" value="MFS_dom"/>
</dbReference>